<keyword evidence="1" id="KW-0812">Transmembrane</keyword>
<dbReference type="Pfam" id="PF09605">
    <property type="entry name" value="Trep_Strep"/>
    <property type="match status" value="1"/>
</dbReference>
<dbReference type="AlphaFoldDB" id="A0A930H3V2"/>
<feature type="transmembrane region" description="Helical" evidence="1">
    <location>
        <begin position="40"/>
        <end position="60"/>
    </location>
</feature>
<organism evidence="2 3">
    <name type="scientific">Oribacterium sinus</name>
    <dbReference type="NCBI Taxonomy" id="237576"/>
    <lineage>
        <taxon>Bacteria</taxon>
        <taxon>Bacillati</taxon>
        <taxon>Bacillota</taxon>
        <taxon>Clostridia</taxon>
        <taxon>Lachnospirales</taxon>
        <taxon>Lachnospiraceae</taxon>
        <taxon>Oribacterium</taxon>
    </lineage>
</organism>
<keyword evidence="1" id="KW-1133">Transmembrane helix</keyword>
<name>A0A930H3V2_9FIRM</name>
<dbReference type="EMBL" id="JABZRB010000194">
    <property type="protein sequence ID" value="MBF1305544.1"/>
    <property type="molecule type" value="Genomic_DNA"/>
</dbReference>
<accession>A0A930H3V2</accession>
<evidence type="ECO:0000313" key="2">
    <source>
        <dbReference type="EMBL" id="MBF1305544.1"/>
    </source>
</evidence>
<protein>
    <submittedName>
        <fullName evidence="2">MptD family putative ECF transporter S component</fullName>
    </submittedName>
</protein>
<reference evidence="2" key="1">
    <citation type="submission" date="2020-04" db="EMBL/GenBank/DDBJ databases">
        <title>Deep metagenomics examines the oral microbiome during advanced dental caries in children, revealing novel taxa and co-occurrences with host molecules.</title>
        <authorList>
            <person name="Baker J.L."/>
            <person name="Morton J.T."/>
            <person name="Dinis M."/>
            <person name="Alvarez R."/>
            <person name="Tran N.C."/>
            <person name="Knight R."/>
            <person name="Edlund A."/>
        </authorList>
    </citation>
    <scope>NUCLEOTIDE SEQUENCE</scope>
    <source>
        <strain evidence="2">JCVI_48_bin.5</strain>
    </source>
</reference>
<feature type="transmembrane region" description="Helical" evidence="1">
    <location>
        <begin position="67"/>
        <end position="83"/>
    </location>
</feature>
<sequence length="197" mass="21973">MNERKECKKLDGKDLINIGIFTAIYFVVVFAVAMLGMIPIFLVLLTVFVPLVGGIIFELFLTKVKKFGMITIMGFLLGLIMLLTGMGYVPIVTGTLFGFLADFIYTQGKFASARLAVLANGFFSIWCWGNYYELFFNPDAYWSTRQVYGEGYITAVRALFPTYMAPVLVVVCFVSGIFGGLLGRMLLKKHFKRAGIA</sequence>
<dbReference type="Proteomes" id="UP000780721">
    <property type="component" value="Unassembled WGS sequence"/>
</dbReference>
<evidence type="ECO:0000256" key="1">
    <source>
        <dbReference type="SAM" id="Phobius"/>
    </source>
</evidence>
<dbReference type="InterPro" id="IPR011733">
    <property type="entry name" value="CHP02185_IM"/>
</dbReference>
<feature type="transmembrane region" description="Helical" evidence="1">
    <location>
        <begin position="163"/>
        <end position="183"/>
    </location>
</feature>
<dbReference type="NCBIfam" id="TIGR02185">
    <property type="entry name" value="Trep_Strep"/>
    <property type="match status" value="1"/>
</dbReference>
<feature type="transmembrane region" description="Helical" evidence="1">
    <location>
        <begin position="15"/>
        <end position="34"/>
    </location>
</feature>
<keyword evidence="1" id="KW-0472">Membrane</keyword>
<evidence type="ECO:0000313" key="3">
    <source>
        <dbReference type="Proteomes" id="UP000780721"/>
    </source>
</evidence>
<proteinExistence type="predicted"/>
<comment type="caution">
    <text evidence="2">The sequence shown here is derived from an EMBL/GenBank/DDBJ whole genome shotgun (WGS) entry which is preliminary data.</text>
</comment>
<feature type="transmembrane region" description="Helical" evidence="1">
    <location>
        <begin position="113"/>
        <end position="132"/>
    </location>
</feature>
<gene>
    <name evidence="2" type="ORF">HXM91_06820</name>
</gene>